<dbReference type="Pfam" id="PF05970">
    <property type="entry name" value="PIF1"/>
    <property type="match status" value="1"/>
</dbReference>
<keyword evidence="1" id="KW-0067">ATP-binding</keyword>
<dbReference type="GO" id="GO:0006310">
    <property type="term" value="P:DNA recombination"/>
    <property type="evidence" value="ECO:0007669"/>
    <property type="project" value="UniProtKB-KW"/>
</dbReference>
<organism evidence="3 4">
    <name type="scientific">Zea mays</name>
    <name type="common">Maize</name>
    <dbReference type="NCBI Taxonomy" id="4577"/>
    <lineage>
        <taxon>Eukaryota</taxon>
        <taxon>Viridiplantae</taxon>
        <taxon>Streptophyta</taxon>
        <taxon>Embryophyta</taxon>
        <taxon>Tracheophyta</taxon>
        <taxon>Spermatophyta</taxon>
        <taxon>Magnoliopsida</taxon>
        <taxon>Liliopsida</taxon>
        <taxon>Poales</taxon>
        <taxon>Poaceae</taxon>
        <taxon>PACMAD clade</taxon>
        <taxon>Panicoideae</taxon>
        <taxon>Andropogonodae</taxon>
        <taxon>Andropogoneae</taxon>
        <taxon>Tripsacinae</taxon>
        <taxon>Zea</taxon>
    </lineage>
</organism>
<keyword evidence="1" id="KW-0378">Hydrolase</keyword>
<reference evidence="3 4" key="1">
    <citation type="journal article" date="2018" name="Nat. Genet.">
        <title>Extensive intraspecific gene order and gene structural variations between Mo17 and other maize genomes.</title>
        <authorList>
            <person name="Sun S."/>
            <person name="Zhou Y."/>
            <person name="Chen J."/>
            <person name="Shi J."/>
            <person name="Zhao H."/>
            <person name="Zhao H."/>
            <person name="Song W."/>
            <person name="Zhang M."/>
            <person name="Cui Y."/>
            <person name="Dong X."/>
            <person name="Liu H."/>
            <person name="Ma X."/>
            <person name="Jiao Y."/>
            <person name="Wang B."/>
            <person name="Wei X."/>
            <person name="Stein J.C."/>
            <person name="Glaubitz J.C."/>
            <person name="Lu F."/>
            <person name="Yu G."/>
            <person name="Liang C."/>
            <person name="Fengler K."/>
            <person name="Li B."/>
            <person name="Rafalski A."/>
            <person name="Schnable P.S."/>
            <person name="Ware D.H."/>
            <person name="Buckler E.S."/>
            <person name="Lai J."/>
        </authorList>
    </citation>
    <scope>NUCLEOTIDE SEQUENCE [LARGE SCALE GENOMIC DNA]</scope>
    <source>
        <strain evidence="4">cv. Missouri 17</strain>
        <tissue evidence="3">Seedling</tissue>
    </source>
</reference>
<evidence type="ECO:0000313" key="3">
    <source>
        <dbReference type="EMBL" id="PWZ34226.1"/>
    </source>
</evidence>
<keyword evidence="1" id="KW-0234">DNA repair</keyword>
<dbReference type="GO" id="GO:0005524">
    <property type="term" value="F:ATP binding"/>
    <property type="evidence" value="ECO:0007669"/>
    <property type="project" value="UniProtKB-KW"/>
</dbReference>
<dbReference type="Gene3D" id="3.40.50.300">
    <property type="entry name" value="P-loop containing nucleotide triphosphate hydrolases"/>
    <property type="match status" value="1"/>
</dbReference>
<dbReference type="Proteomes" id="UP000251960">
    <property type="component" value="Chromosome 3"/>
</dbReference>
<dbReference type="GO" id="GO:0043139">
    <property type="term" value="F:5'-3' DNA helicase activity"/>
    <property type="evidence" value="ECO:0007669"/>
    <property type="project" value="UniProtKB-EC"/>
</dbReference>
<name>A0A3L6FM06_MAIZE</name>
<dbReference type="SUPFAM" id="SSF52540">
    <property type="entry name" value="P-loop containing nucleoside triphosphate hydrolases"/>
    <property type="match status" value="1"/>
</dbReference>
<keyword evidence="1" id="KW-0547">Nucleotide-binding</keyword>
<evidence type="ECO:0000256" key="1">
    <source>
        <dbReference type="RuleBase" id="RU363044"/>
    </source>
</evidence>
<dbReference type="InterPro" id="IPR027417">
    <property type="entry name" value="P-loop_NTPase"/>
</dbReference>
<keyword evidence="1" id="KW-0233">DNA recombination</keyword>
<protein>
    <recommendedName>
        <fullName evidence="1">ATP-dependent DNA helicase</fullName>
        <ecNumber evidence="1">5.6.2.3</ecNumber>
    </recommendedName>
</protein>
<dbReference type="PANTHER" id="PTHR10492:SF72">
    <property type="entry name" value="ATP-DEPENDENT DNA HELICASE"/>
    <property type="match status" value="1"/>
</dbReference>
<dbReference type="EMBL" id="NCVQ01000004">
    <property type="protein sequence ID" value="PWZ34226.1"/>
    <property type="molecule type" value="Genomic_DNA"/>
</dbReference>
<evidence type="ECO:0000259" key="2">
    <source>
        <dbReference type="Pfam" id="PF05970"/>
    </source>
</evidence>
<dbReference type="EC" id="5.6.2.3" evidence="1"/>
<gene>
    <name evidence="3" type="ORF">Zm00014a_038491</name>
</gene>
<dbReference type="GO" id="GO:0016887">
    <property type="term" value="F:ATP hydrolysis activity"/>
    <property type="evidence" value="ECO:0007669"/>
    <property type="project" value="RHEA"/>
</dbReference>
<accession>A0A3L6FM06</accession>
<evidence type="ECO:0000313" key="4">
    <source>
        <dbReference type="Proteomes" id="UP000251960"/>
    </source>
</evidence>
<keyword evidence="1" id="KW-0227">DNA damage</keyword>
<comment type="caution">
    <text evidence="3">The sequence shown here is derived from an EMBL/GenBank/DDBJ whole genome shotgun (WGS) entry which is preliminary data.</text>
</comment>
<dbReference type="GO" id="GO:0000723">
    <property type="term" value="P:telomere maintenance"/>
    <property type="evidence" value="ECO:0007669"/>
    <property type="project" value="InterPro"/>
</dbReference>
<comment type="cofactor">
    <cofactor evidence="1">
        <name>Mg(2+)</name>
        <dbReference type="ChEBI" id="CHEBI:18420"/>
    </cofactor>
</comment>
<dbReference type="GO" id="GO:0006281">
    <property type="term" value="P:DNA repair"/>
    <property type="evidence" value="ECO:0007669"/>
    <property type="project" value="UniProtKB-KW"/>
</dbReference>
<sequence length="150" mass="16463">MNMLQSMGNDIKAFPLPAIIDMYDDAIGTAREVYQEESIELAAAYVALKDTLNEEQRVAFDTIMSVIDTDHGGLFFVNGHGGTGKTYLYRVILMTLRSRDKIVVATSTSGVVDSIMPGGRTTYSHFKIPLTIDDIVVCSFMKQSGTAELL</sequence>
<dbReference type="PANTHER" id="PTHR10492">
    <property type="match status" value="1"/>
</dbReference>
<keyword evidence="1" id="KW-0347">Helicase</keyword>
<proteinExistence type="inferred from homology"/>
<dbReference type="AlphaFoldDB" id="A0A3L6FM06"/>
<dbReference type="InterPro" id="IPR010285">
    <property type="entry name" value="DNA_helicase_pif1-like_DEAD"/>
</dbReference>
<comment type="catalytic activity">
    <reaction evidence="1">
        <text>ATP + H2O = ADP + phosphate + H(+)</text>
        <dbReference type="Rhea" id="RHEA:13065"/>
        <dbReference type="ChEBI" id="CHEBI:15377"/>
        <dbReference type="ChEBI" id="CHEBI:15378"/>
        <dbReference type="ChEBI" id="CHEBI:30616"/>
        <dbReference type="ChEBI" id="CHEBI:43474"/>
        <dbReference type="ChEBI" id="CHEBI:456216"/>
        <dbReference type="EC" id="5.6.2.3"/>
    </reaction>
</comment>
<feature type="domain" description="DNA helicase Pif1-like DEAD-box helicase" evidence="2">
    <location>
        <begin position="52"/>
        <end position="150"/>
    </location>
</feature>
<comment type="similarity">
    <text evidence="1">Belongs to the helicase family.</text>
</comment>